<comment type="caution">
    <text evidence="7">The sequence shown here is derived from an EMBL/GenBank/DDBJ whole genome shotgun (WGS) entry which is preliminary data.</text>
</comment>
<evidence type="ECO:0000313" key="7">
    <source>
        <dbReference type="EMBL" id="PUZ26398.1"/>
    </source>
</evidence>
<gene>
    <name evidence="7" type="ORF">DCC81_13550</name>
</gene>
<evidence type="ECO:0000256" key="3">
    <source>
        <dbReference type="ARBA" id="ARBA00022729"/>
    </source>
</evidence>
<dbReference type="Proteomes" id="UP000244450">
    <property type="component" value="Unassembled WGS sequence"/>
</dbReference>
<evidence type="ECO:0000256" key="5">
    <source>
        <dbReference type="ARBA" id="ARBA00023237"/>
    </source>
</evidence>
<dbReference type="InterPro" id="IPR012944">
    <property type="entry name" value="SusD_RagB_dom"/>
</dbReference>
<accession>A0A2T7BJE5</accession>
<keyword evidence="8" id="KW-1185">Reference proteome</keyword>
<keyword evidence="4" id="KW-0472">Membrane</keyword>
<evidence type="ECO:0000256" key="2">
    <source>
        <dbReference type="ARBA" id="ARBA00006275"/>
    </source>
</evidence>
<evidence type="ECO:0000313" key="8">
    <source>
        <dbReference type="Proteomes" id="UP000244450"/>
    </source>
</evidence>
<dbReference type="PROSITE" id="PS51257">
    <property type="entry name" value="PROKAR_LIPOPROTEIN"/>
    <property type="match status" value="1"/>
</dbReference>
<evidence type="ECO:0000256" key="1">
    <source>
        <dbReference type="ARBA" id="ARBA00004442"/>
    </source>
</evidence>
<keyword evidence="3" id="KW-0732">Signal</keyword>
<evidence type="ECO:0000259" key="6">
    <source>
        <dbReference type="Pfam" id="PF07980"/>
    </source>
</evidence>
<organism evidence="7 8">
    <name type="scientific">Chitinophaga parva</name>
    <dbReference type="NCBI Taxonomy" id="2169414"/>
    <lineage>
        <taxon>Bacteria</taxon>
        <taxon>Pseudomonadati</taxon>
        <taxon>Bacteroidota</taxon>
        <taxon>Chitinophagia</taxon>
        <taxon>Chitinophagales</taxon>
        <taxon>Chitinophagaceae</taxon>
        <taxon>Chitinophaga</taxon>
    </lineage>
</organism>
<dbReference type="InterPro" id="IPR011990">
    <property type="entry name" value="TPR-like_helical_dom_sf"/>
</dbReference>
<dbReference type="Pfam" id="PF07980">
    <property type="entry name" value="SusD_RagB"/>
    <property type="match status" value="1"/>
</dbReference>
<sequence>MNIKNYFLSAFAGLFFLLALGSCKKFLNDIPNDSLPADSIFANLANVNDYLAQVYANIPDPYVNNRTGNAGRCGYFNYICDDANYFSHPEFTSTNFMFSTLSPSFTTFEYLWPEFYKPVRTATDFINKIDGANPAQVSDYLKAHYKGEARGMRAIFYFWLLRLYGPVVILPDVIPADATDAELFKERTPFDSCVNYISRQLDTAYMEITSSKTATQLPERPLNNEYGRITTGICKAYKEQVLMLAASPLFNGNPSLATLKNQDGTPLTNQAYDQQKWKLAADAAKGFIDEFVPSTYSLYTVTDTNAFNAAYKACRDVVTTDWNSEWIFGKSMCTTVGSYVNQASPKLVGYLNVTVGLGFYSVNQSMVDAYFMKNGLPITDATSGYQQTGFTDFKNPYDVKARSTFNQWVNREPRFYVGVTYNKGLWLDQGSSATEVISDFSYNGSSGRVQSSTDFSATGYLVRKNITQSRSNRGWCYLRLAQIYLDYAEALNEYDPGNADILKYVNLVRARAGVPGYGTESGQVAPPTSQEGVRELIQHERQVELAFEEVRYFDLRRWKLASTYLNQPVYGMNAYGSGNDFYQRTLVQNIRFQQRDYLWPIPSSEVRKDAKLVQNPGW</sequence>
<dbReference type="GO" id="GO:0009279">
    <property type="term" value="C:cell outer membrane"/>
    <property type="evidence" value="ECO:0007669"/>
    <property type="project" value="UniProtKB-SubCell"/>
</dbReference>
<proteinExistence type="inferred from homology"/>
<dbReference type="Gene3D" id="1.25.40.390">
    <property type="match status" value="1"/>
</dbReference>
<comment type="similarity">
    <text evidence="2">Belongs to the SusD family.</text>
</comment>
<keyword evidence="5" id="KW-0998">Cell outer membrane</keyword>
<evidence type="ECO:0000256" key="4">
    <source>
        <dbReference type="ARBA" id="ARBA00023136"/>
    </source>
</evidence>
<dbReference type="OrthoDB" id="608091at2"/>
<protein>
    <submittedName>
        <fullName evidence="7">RagB/SusD family nutrient uptake outer membrane protein</fullName>
    </submittedName>
</protein>
<dbReference type="EMBL" id="QCYK01000002">
    <property type="protein sequence ID" value="PUZ26398.1"/>
    <property type="molecule type" value="Genomic_DNA"/>
</dbReference>
<feature type="domain" description="RagB/SusD" evidence="6">
    <location>
        <begin position="350"/>
        <end position="618"/>
    </location>
</feature>
<dbReference type="RefSeq" id="WP_108688235.1">
    <property type="nucleotide sequence ID" value="NZ_QCYK01000002.1"/>
</dbReference>
<name>A0A2T7BJE5_9BACT</name>
<dbReference type="SUPFAM" id="SSF48452">
    <property type="entry name" value="TPR-like"/>
    <property type="match status" value="1"/>
</dbReference>
<comment type="subcellular location">
    <subcellularLocation>
        <location evidence="1">Cell outer membrane</location>
    </subcellularLocation>
</comment>
<reference evidence="7 8" key="1">
    <citation type="submission" date="2018-04" db="EMBL/GenBank/DDBJ databases">
        <title>Chitinophaga fuyangensis sp. nov., isolated from soil in a chemical factory.</title>
        <authorList>
            <person name="Chen K."/>
        </authorList>
    </citation>
    <scope>NUCLEOTIDE SEQUENCE [LARGE SCALE GENOMIC DNA]</scope>
    <source>
        <strain evidence="7 8">LY-1</strain>
    </source>
</reference>
<dbReference type="AlphaFoldDB" id="A0A2T7BJE5"/>